<keyword evidence="2" id="KW-1185">Reference proteome</keyword>
<proteinExistence type="predicted"/>
<comment type="caution">
    <text evidence="1">The sequence shown here is derived from an EMBL/GenBank/DDBJ whole genome shotgun (WGS) entry which is preliminary data.</text>
</comment>
<protein>
    <submittedName>
        <fullName evidence="1">Uncharacterized protein</fullName>
    </submittedName>
</protein>
<evidence type="ECO:0000313" key="1">
    <source>
        <dbReference type="EMBL" id="OBS75005.1"/>
    </source>
</evidence>
<evidence type="ECO:0000313" key="2">
    <source>
        <dbReference type="Proteomes" id="UP000092124"/>
    </source>
</evidence>
<organism evidence="1 2">
    <name type="scientific">Neotoma lepida</name>
    <name type="common">Desert woodrat</name>
    <dbReference type="NCBI Taxonomy" id="56216"/>
    <lineage>
        <taxon>Eukaryota</taxon>
        <taxon>Metazoa</taxon>
        <taxon>Chordata</taxon>
        <taxon>Craniata</taxon>
        <taxon>Vertebrata</taxon>
        <taxon>Euteleostomi</taxon>
        <taxon>Mammalia</taxon>
        <taxon>Eutheria</taxon>
        <taxon>Euarchontoglires</taxon>
        <taxon>Glires</taxon>
        <taxon>Rodentia</taxon>
        <taxon>Myomorpha</taxon>
        <taxon>Muroidea</taxon>
        <taxon>Cricetidae</taxon>
        <taxon>Neotominae</taxon>
        <taxon>Neotoma</taxon>
    </lineage>
</organism>
<name>A0A1A6HAS9_NEOLE</name>
<accession>A0A1A6HAS9</accession>
<dbReference type="AlphaFoldDB" id="A0A1A6HAS9"/>
<sequence>MPLGEEHLSQQHDMKRVMPDSTLLCLYCGLIAFTDCPYIQALVAEIDHHS</sequence>
<dbReference type="Proteomes" id="UP000092124">
    <property type="component" value="Unassembled WGS sequence"/>
</dbReference>
<gene>
    <name evidence="1" type="ORF">A6R68_14459</name>
</gene>
<dbReference type="EMBL" id="LZPO01044193">
    <property type="protein sequence ID" value="OBS75005.1"/>
    <property type="molecule type" value="Genomic_DNA"/>
</dbReference>
<reference evidence="1 2" key="1">
    <citation type="submission" date="2016-06" db="EMBL/GenBank/DDBJ databases">
        <title>The Draft Genome Sequence and Annotation of the Desert Woodrat Neotoma lepida.</title>
        <authorList>
            <person name="Campbell M."/>
            <person name="Oakeson K.F."/>
            <person name="Yandell M."/>
            <person name="Halpert J.R."/>
            <person name="Dearing D."/>
        </authorList>
    </citation>
    <scope>NUCLEOTIDE SEQUENCE [LARGE SCALE GENOMIC DNA]</scope>
    <source>
        <strain evidence="1">417</strain>
        <tissue evidence="1">Liver</tissue>
    </source>
</reference>
<feature type="non-terminal residue" evidence="1">
    <location>
        <position position="50"/>
    </location>
</feature>